<dbReference type="EMBL" id="JBHRTD010000006">
    <property type="protein sequence ID" value="MFC3137195.1"/>
    <property type="molecule type" value="Genomic_DNA"/>
</dbReference>
<feature type="transmembrane region" description="Helical" evidence="5">
    <location>
        <begin position="362"/>
        <end position="385"/>
    </location>
</feature>
<keyword evidence="5" id="KW-0472">Membrane</keyword>
<keyword evidence="5" id="KW-1133">Transmembrane helix</keyword>
<dbReference type="PRINTS" id="PR00260">
    <property type="entry name" value="CHEMTRNSDUCR"/>
</dbReference>
<dbReference type="PROSITE" id="PS50885">
    <property type="entry name" value="HAMP"/>
    <property type="match status" value="1"/>
</dbReference>
<dbReference type="InterPro" id="IPR051310">
    <property type="entry name" value="MCP_chemotaxis"/>
</dbReference>
<evidence type="ECO:0000256" key="3">
    <source>
        <dbReference type="ARBA" id="ARBA00029447"/>
    </source>
</evidence>
<dbReference type="SMART" id="SM00283">
    <property type="entry name" value="MA"/>
    <property type="match status" value="1"/>
</dbReference>
<protein>
    <submittedName>
        <fullName evidence="8">Methyl-accepting chemotaxis protein</fullName>
    </submittedName>
</protein>
<evidence type="ECO:0000259" key="6">
    <source>
        <dbReference type="PROSITE" id="PS50111"/>
    </source>
</evidence>
<dbReference type="RefSeq" id="WP_248935482.1">
    <property type="nucleotide sequence ID" value="NZ_JAKILF010000002.1"/>
</dbReference>
<feature type="domain" description="Methyl-accepting transducer" evidence="6">
    <location>
        <begin position="442"/>
        <end position="671"/>
    </location>
</feature>
<reference evidence="9" key="1">
    <citation type="journal article" date="2019" name="Int. J. Syst. Evol. Microbiol.">
        <title>The Global Catalogue of Microorganisms (GCM) 10K type strain sequencing project: providing services to taxonomists for standard genome sequencing and annotation.</title>
        <authorList>
            <consortium name="The Broad Institute Genomics Platform"/>
            <consortium name="The Broad Institute Genome Sequencing Center for Infectious Disease"/>
            <person name="Wu L."/>
            <person name="Ma J."/>
        </authorList>
    </citation>
    <scope>NUCLEOTIDE SEQUENCE [LARGE SCALE GENOMIC DNA]</scope>
    <source>
        <strain evidence="9">KCTC 52277</strain>
    </source>
</reference>
<evidence type="ECO:0000256" key="1">
    <source>
        <dbReference type="ARBA" id="ARBA00022500"/>
    </source>
</evidence>
<keyword evidence="5" id="KW-0812">Transmembrane</keyword>
<feature type="domain" description="HAMP" evidence="7">
    <location>
        <begin position="383"/>
        <end position="437"/>
    </location>
</feature>
<dbReference type="PANTHER" id="PTHR43531">
    <property type="entry name" value="PROTEIN ICFG"/>
    <property type="match status" value="1"/>
</dbReference>
<comment type="similarity">
    <text evidence="3">Belongs to the methyl-accepting chemotaxis (MCP) protein family.</text>
</comment>
<dbReference type="SUPFAM" id="SSF58104">
    <property type="entry name" value="Methyl-accepting chemotaxis protein (MCP) signaling domain"/>
    <property type="match status" value="1"/>
</dbReference>
<keyword evidence="9" id="KW-1185">Reference proteome</keyword>
<proteinExistence type="inferred from homology"/>
<evidence type="ECO:0000256" key="5">
    <source>
        <dbReference type="SAM" id="Phobius"/>
    </source>
</evidence>
<dbReference type="Proteomes" id="UP001595621">
    <property type="component" value="Unassembled WGS sequence"/>
</dbReference>
<dbReference type="Pfam" id="PF00015">
    <property type="entry name" value="MCPsignal"/>
    <property type="match status" value="1"/>
</dbReference>
<evidence type="ECO:0000313" key="8">
    <source>
        <dbReference type="EMBL" id="MFC3137195.1"/>
    </source>
</evidence>
<dbReference type="SMART" id="SM00304">
    <property type="entry name" value="HAMP"/>
    <property type="match status" value="1"/>
</dbReference>
<organism evidence="8 9">
    <name type="scientific">Shewanella submarina</name>
    <dbReference type="NCBI Taxonomy" id="2016376"/>
    <lineage>
        <taxon>Bacteria</taxon>
        <taxon>Pseudomonadati</taxon>
        <taxon>Pseudomonadota</taxon>
        <taxon>Gammaproteobacteria</taxon>
        <taxon>Alteromonadales</taxon>
        <taxon>Shewanellaceae</taxon>
        <taxon>Shewanella</taxon>
    </lineage>
</organism>
<comment type="caution">
    <text evidence="8">The sequence shown here is derived from an EMBL/GenBank/DDBJ whole genome shotgun (WGS) entry which is preliminary data.</text>
</comment>
<dbReference type="PROSITE" id="PS50111">
    <property type="entry name" value="CHEMOTAXIS_TRANSDUC_2"/>
    <property type="match status" value="1"/>
</dbReference>
<dbReference type="InterPro" id="IPR004089">
    <property type="entry name" value="MCPsignal_dom"/>
</dbReference>
<gene>
    <name evidence="8" type="ORF">ACFOE0_03230</name>
</gene>
<name>A0ABV7GAB3_9GAMM</name>
<dbReference type="InterPro" id="IPR004090">
    <property type="entry name" value="Chemotax_Me-accpt_rcpt"/>
</dbReference>
<evidence type="ECO:0000256" key="2">
    <source>
        <dbReference type="ARBA" id="ARBA00023224"/>
    </source>
</evidence>
<dbReference type="Gene3D" id="6.10.340.10">
    <property type="match status" value="1"/>
</dbReference>
<dbReference type="InterPro" id="IPR003660">
    <property type="entry name" value="HAMP_dom"/>
</dbReference>
<sequence>MKTAGKARFISIKGLMLFLVLTSLGATGVLLAFSMMMSEKNVQGIHQISTISSAQEAIIAANKSVNGLFTRISNITSTKQMAELESLPPAKPLKQQFDSASSKLGKALEDKQQMSRLSSSFNKLFADTENIAIRQGEYLAQKQQLGTLQTNFNSGAAELEKALSKLQGKMKLSIGLQQRRLKRLAAAGFDENDPDSARKLFESTNNYLGSKQSASIANIEKLSFTSQYLISITWELFSTSSIDELLSIKNNQAVQAIDELNSLLKLVNKDMSSSTKHSALLADIDKRLQEIVAIAFGDEDSIYQRKLALLTIDEQIVNLIFEASASSQQLDTVFGKVEAQVLDSRQQINSSTLEDSQESRSLLLSISTGVILFVLVMGFVVASYITNCLNGLSQALENIARGEGDLTVRLSAPKVKELSDISNNFNQFVATIEAAIIKVSAVTGKLDQASLSAAKQTSVLDNKINAQLSQVENVSAATSQMHSSIENTLDKTRMSGELSQQAHEFAASGEQVVEDVIEAMREISAASDRMSNIIGVIDEIAFTTNLLALNAAVEAARAGEQGRGFGVVAGEVRGLAQRSSGAAREISELIEDSLEKVESGTRLVTESGELLKQITVSSSNVRDNVQEVMQAMQEQKQQVQFVDNAMGSVETTNQQSAAMLQRVNANFEEVKQQSTDLLEMIEKFRFGEPRE</sequence>
<evidence type="ECO:0000313" key="9">
    <source>
        <dbReference type="Proteomes" id="UP001595621"/>
    </source>
</evidence>
<keyword evidence="2 4" id="KW-0807">Transducer</keyword>
<evidence type="ECO:0000259" key="7">
    <source>
        <dbReference type="PROSITE" id="PS50885"/>
    </source>
</evidence>
<feature type="transmembrane region" description="Helical" evidence="5">
    <location>
        <begin position="12"/>
        <end position="33"/>
    </location>
</feature>
<dbReference type="Gene3D" id="1.10.287.950">
    <property type="entry name" value="Methyl-accepting chemotaxis protein"/>
    <property type="match status" value="1"/>
</dbReference>
<evidence type="ECO:0000256" key="4">
    <source>
        <dbReference type="PROSITE-ProRule" id="PRU00284"/>
    </source>
</evidence>
<dbReference type="PANTHER" id="PTHR43531:SF11">
    <property type="entry name" value="METHYL-ACCEPTING CHEMOTAXIS PROTEIN 3"/>
    <property type="match status" value="1"/>
</dbReference>
<dbReference type="Pfam" id="PF00672">
    <property type="entry name" value="HAMP"/>
    <property type="match status" value="1"/>
</dbReference>
<keyword evidence="1" id="KW-0145">Chemotaxis</keyword>
<accession>A0ABV7GAB3</accession>